<protein>
    <recommendedName>
        <fullName evidence="3">Plasmid replication protein RepL domain-containing protein</fullName>
    </recommendedName>
</protein>
<dbReference type="Proteomes" id="UP000001865">
    <property type="component" value="Chromosome"/>
</dbReference>
<evidence type="ECO:0000313" key="2">
    <source>
        <dbReference type="Proteomes" id="UP000001865"/>
    </source>
</evidence>
<name>A0A0N1QXA8_SALSV</name>
<gene>
    <name evidence="1" type="ordered locus">SeSA_A2905</name>
</gene>
<reference evidence="1 2" key="1">
    <citation type="journal article" date="2011" name="J. Bacteriol.">
        <title>Comparative genomics of 28 Salmonella enterica isolates: evidence for CRISPR-mediated adaptive sublineage evolution.</title>
        <authorList>
            <person name="Fricke W.F."/>
            <person name="Mammel M.K."/>
            <person name="McDermott P.F."/>
            <person name="Tartera C."/>
            <person name="White D.G."/>
            <person name="Leclerc J.E."/>
            <person name="Ravel J."/>
            <person name="Cebula T.A."/>
        </authorList>
    </citation>
    <scope>NUCLEOTIDE SEQUENCE [LARGE SCALE GENOMIC DNA]</scope>
    <source>
        <strain evidence="1 2">CVM19633</strain>
    </source>
</reference>
<dbReference type="EMBL" id="CP001127">
    <property type="protein sequence ID" value="ACF91059.1"/>
    <property type="molecule type" value="Genomic_DNA"/>
</dbReference>
<evidence type="ECO:0000313" key="1">
    <source>
        <dbReference type="EMBL" id="ACF91059.1"/>
    </source>
</evidence>
<sequence>MALTCTLTEDSFIIKKEDHLWNKNALHTFLQINTHQRKESRTKKQLKHFTFSHTLPRKKPVNRIIHLSFQRAKIVALKEGVHITPARFYRAINALIDANTIARTEFKYQYILNPAYFRFLKTDPT</sequence>
<evidence type="ECO:0008006" key="3">
    <source>
        <dbReference type="Google" id="ProtNLM"/>
    </source>
</evidence>
<dbReference type="HOGENOM" id="CLU_162698_0_0_6"/>
<dbReference type="KEGG" id="sew:SeSA_A2905"/>
<proteinExistence type="predicted"/>
<accession>A0A0N1QXA8</accession>
<organism evidence="1 2">
    <name type="scientific">Salmonella schwarzengrund (strain CVM19633)</name>
    <dbReference type="NCBI Taxonomy" id="439843"/>
    <lineage>
        <taxon>Bacteria</taxon>
        <taxon>Pseudomonadati</taxon>
        <taxon>Pseudomonadota</taxon>
        <taxon>Gammaproteobacteria</taxon>
        <taxon>Enterobacterales</taxon>
        <taxon>Enterobacteriaceae</taxon>
        <taxon>Salmonella</taxon>
    </lineage>
</organism>
<dbReference type="AlphaFoldDB" id="A0A0N1QXA8"/>